<keyword evidence="3" id="KW-1185">Reference proteome</keyword>
<evidence type="ECO:0008006" key="4">
    <source>
        <dbReference type="Google" id="ProtNLM"/>
    </source>
</evidence>
<accession>A0ABR4I9A3</accession>
<keyword evidence="1" id="KW-1133">Transmembrane helix</keyword>
<organism evidence="2 3">
    <name type="scientific">Aspergillus cavernicola</name>
    <dbReference type="NCBI Taxonomy" id="176166"/>
    <lineage>
        <taxon>Eukaryota</taxon>
        <taxon>Fungi</taxon>
        <taxon>Dikarya</taxon>
        <taxon>Ascomycota</taxon>
        <taxon>Pezizomycotina</taxon>
        <taxon>Eurotiomycetes</taxon>
        <taxon>Eurotiomycetidae</taxon>
        <taxon>Eurotiales</taxon>
        <taxon>Aspergillaceae</taxon>
        <taxon>Aspergillus</taxon>
        <taxon>Aspergillus subgen. Nidulantes</taxon>
    </lineage>
</organism>
<keyword evidence="1" id="KW-0812">Transmembrane</keyword>
<name>A0ABR4I9A3_9EURO</name>
<dbReference type="EMBL" id="JBFXLS010000045">
    <property type="protein sequence ID" value="KAL2824303.1"/>
    <property type="molecule type" value="Genomic_DNA"/>
</dbReference>
<feature type="transmembrane region" description="Helical" evidence="1">
    <location>
        <begin position="291"/>
        <end position="311"/>
    </location>
</feature>
<dbReference type="Proteomes" id="UP001610335">
    <property type="component" value="Unassembled WGS sequence"/>
</dbReference>
<reference evidence="2 3" key="1">
    <citation type="submission" date="2024-07" db="EMBL/GenBank/DDBJ databases">
        <title>Section-level genome sequencing and comparative genomics of Aspergillus sections Usti and Cavernicolus.</title>
        <authorList>
            <consortium name="Lawrence Berkeley National Laboratory"/>
            <person name="Nybo J.L."/>
            <person name="Vesth T.C."/>
            <person name="Theobald S."/>
            <person name="Frisvad J.C."/>
            <person name="Larsen T.O."/>
            <person name="Kjaerboelling I."/>
            <person name="Rothschild-Mancinelli K."/>
            <person name="Lyhne E.K."/>
            <person name="Kogle M.E."/>
            <person name="Barry K."/>
            <person name="Clum A."/>
            <person name="Na H."/>
            <person name="Ledsgaard L."/>
            <person name="Lin J."/>
            <person name="Lipzen A."/>
            <person name="Kuo A."/>
            <person name="Riley R."/>
            <person name="Mondo S."/>
            <person name="LaButti K."/>
            <person name="Haridas S."/>
            <person name="Pangalinan J."/>
            <person name="Salamov A.A."/>
            <person name="Simmons B.A."/>
            <person name="Magnuson J.K."/>
            <person name="Chen J."/>
            <person name="Drula E."/>
            <person name="Henrissat B."/>
            <person name="Wiebenga A."/>
            <person name="Lubbers R.J."/>
            <person name="Gomes A.C."/>
            <person name="Makela M.R."/>
            <person name="Stajich J."/>
            <person name="Grigoriev I.V."/>
            <person name="Mortensen U.H."/>
            <person name="De vries R.P."/>
            <person name="Baker S.E."/>
            <person name="Andersen M.R."/>
        </authorList>
    </citation>
    <scope>NUCLEOTIDE SEQUENCE [LARGE SCALE GENOMIC DNA]</scope>
    <source>
        <strain evidence="2 3">CBS 600.67</strain>
    </source>
</reference>
<sequence length="357" mass="39992">MSSQGESSDPTASAPECSREILGPTILFWMVCFAMNSMTQPTGQVLGIPYPHPAILRSSPVFCAFDAIEVLVSWFLSIFSSSRPKTAQVAATHILRRRIVDTDGNPDLHAIRALKTQWKLRWITFILGALPQFTKLFASKGIPLSQALGAMYLASWCLFELLFLAATVDEVALREPLSISIFGRHNLQQSWTLMALICNGILYTIPFSLAWLAIYSNLVDSGRNGRAAYASAYPPMFLVSHIFMWWNLFPHKYRPRMAIPVFIRTCSLCDNNIPFEFVINGSGPFSANGRITVTSITIAAVFCLSLIPGYFKNSILKGVTAADMWRIRILFSQPLIFYALIYDHAGTYQPDWLQWLG</sequence>
<keyword evidence="1" id="KW-0472">Membrane</keyword>
<feature type="transmembrane region" description="Helical" evidence="1">
    <location>
        <begin position="227"/>
        <end position="249"/>
    </location>
</feature>
<feature type="transmembrane region" description="Helical" evidence="1">
    <location>
        <begin position="193"/>
        <end position="215"/>
    </location>
</feature>
<proteinExistence type="predicted"/>
<evidence type="ECO:0000313" key="2">
    <source>
        <dbReference type="EMBL" id="KAL2824303.1"/>
    </source>
</evidence>
<gene>
    <name evidence="2" type="ORF">BDW59DRAFT_87821</name>
</gene>
<comment type="caution">
    <text evidence="2">The sequence shown here is derived from an EMBL/GenBank/DDBJ whole genome shotgun (WGS) entry which is preliminary data.</text>
</comment>
<evidence type="ECO:0000256" key="1">
    <source>
        <dbReference type="SAM" id="Phobius"/>
    </source>
</evidence>
<evidence type="ECO:0000313" key="3">
    <source>
        <dbReference type="Proteomes" id="UP001610335"/>
    </source>
</evidence>
<protein>
    <recommendedName>
        <fullName evidence="4">UbiA prenyltransferase family-domain-containing protein</fullName>
    </recommendedName>
</protein>